<dbReference type="OrthoDB" id="5885841at2759"/>
<dbReference type="Proteomes" id="UP000024635">
    <property type="component" value="Unassembled WGS sequence"/>
</dbReference>
<evidence type="ECO:0000313" key="2">
    <source>
        <dbReference type="EMBL" id="EYB96890.1"/>
    </source>
</evidence>
<dbReference type="InterPro" id="IPR035109">
    <property type="entry name" value="ASPR"/>
</dbReference>
<evidence type="ECO:0000256" key="1">
    <source>
        <dbReference type="SAM" id="SignalP"/>
    </source>
</evidence>
<dbReference type="EMBL" id="JARK01001481">
    <property type="protein sequence ID" value="EYB96890.1"/>
    <property type="molecule type" value="Genomic_DNA"/>
</dbReference>
<dbReference type="AlphaFoldDB" id="A0A016T2D1"/>
<reference evidence="3" key="1">
    <citation type="journal article" date="2015" name="Nat. Genet.">
        <title>The genome and transcriptome of the zoonotic hookworm Ancylostoma ceylanicum identify infection-specific gene families.</title>
        <authorList>
            <person name="Schwarz E.M."/>
            <person name="Hu Y."/>
            <person name="Antoshechkin I."/>
            <person name="Miller M.M."/>
            <person name="Sternberg P.W."/>
            <person name="Aroian R.V."/>
        </authorList>
    </citation>
    <scope>NUCLEOTIDE SEQUENCE</scope>
    <source>
        <strain evidence="3">HY135</strain>
    </source>
</reference>
<evidence type="ECO:0000313" key="3">
    <source>
        <dbReference type="Proteomes" id="UP000024635"/>
    </source>
</evidence>
<dbReference type="Pfam" id="PF17641">
    <property type="entry name" value="ASPRs"/>
    <property type="match status" value="1"/>
</dbReference>
<sequence>MVASLAVLIPAFLLFFTVTAQPAPPAIGGDIQRLPECTELGANALRKNIRERVFTEVIVAKKENMKYDCSLEGYASLFLSSQSLYRVYTASVNIVHTEFEDAKADNYKVRDFIRKAVRSWGTSLTQRQSLRTEGETMTLARTQWKSNSSRGLFRVPRDNPNFCAATRRRNLQILENLLIFSEMSVVPL</sequence>
<organism evidence="2 3">
    <name type="scientific">Ancylostoma ceylanicum</name>
    <dbReference type="NCBI Taxonomy" id="53326"/>
    <lineage>
        <taxon>Eukaryota</taxon>
        <taxon>Metazoa</taxon>
        <taxon>Ecdysozoa</taxon>
        <taxon>Nematoda</taxon>
        <taxon>Chromadorea</taxon>
        <taxon>Rhabditida</taxon>
        <taxon>Rhabditina</taxon>
        <taxon>Rhabditomorpha</taxon>
        <taxon>Strongyloidea</taxon>
        <taxon>Ancylostomatidae</taxon>
        <taxon>Ancylostomatinae</taxon>
        <taxon>Ancylostoma</taxon>
    </lineage>
</organism>
<keyword evidence="3" id="KW-1185">Reference proteome</keyword>
<gene>
    <name evidence="2" type="primary">Acey_s0145.g2468</name>
    <name evidence="2" type="ORF">Y032_0145g2468</name>
</gene>
<comment type="caution">
    <text evidence="2">The sequence shown here is derived from an EMBL/GenBank/DDBJ whole genome shotgun (WGS) entry which is preliminary data.</text>
</comment>
<keyword evidence="1" id="KW-0732">Signal</keyword>
<accession>A0A016T2D1</accession>
<protein>
    <submittedName>
        <fullName evidence="2">Uncharacterized protein</fullName>
    </submittedName>
</protein>
<name>A0A016T2D1_9BILA</name>
<feature type="signal peptide" evidence="1">
    <location>
        <begin position="1"/>
        <end position="20"/>
    </location>
</feature>
<proteinExistence type="predicted"/>
<feature type="chain" id="PRO_5001487514" evidence="1">
    <location>
        <begin position="21"/>
        <end position="188"/>
    </location>
</feature>